<gene>
    <name evidence="1" type="ORF">F7R26_039790</name>
</gene>
<accession>A0A643FSM8</accession>
<geneLocation type="plasmid" evidence="1 2">
    <name>pRK1-3</name>
</geneLocation>
<dbReference type="EMBL" id="CP062807">
    <property type="protein sequence ID" value="QOT82254.1"/>
    <property type="molecule type" value="Genomic_DNA"/>
</dbReference>
<dbReference type="GeneID" id="98407116"/>
<evidence type="ECO:0000313" key="2">
    <source>
        <dbReference type="Proteomes" id="UP000397656"/>
    </source>
</evidence>
<protein>
    <submittedName>
        <fullName evidence="1">Uncharacterized protein</fullName>
    </submittedName>
</protein>
<evidence type="ECO:0000313" key="1">
    <source>
        <dbReference type="EMBL" id="QOT82254.1"/>
    </source>
</evidence>
<name>A0A643FSM8_9BURK</name>
<keyword evidence="1" id="KW-0614">Plasmid</keyword>
<dbReference type="AlphaFoldDB" id="A0A643FSM8"/>
<sequence>MRNKFVVPLLVVFALCAGCSQKDSHPTRSAGAADASRSSGDVAIDKAFGGINSNSVRKSDN</sequence>
<dbReference type="Proteomes" id="UP000397656">
    <property type="component" value="Plasmid pRK1-3"/>
</dbReference>
<reference evidence="1 2" key="1">
    <citation type="submission" date="2020-10" db="EMBL/GenBank/DDBJ databases">
        <title>Complete genome sequence of Cupriavidus basilensis CCUG 49340T.</title>
        <authorList>
            <person name="Salva-Serra F."/>
            <person name="Donoso R.A."/>
            <person name="Cho K.H."/>
            <person name="Yoo J.A."/>
            <person name="Lee K."/>
            <person name="Yoon S.-H."/>
            <person name="Perez-Pantoja D."/>
            <person name="Moore E.R.B."/>
        </authorList>
    </citation>
    <scope>NUCLEOTIDE SEQUENCE [LARGE SCALE GENOMIC DNA]</scope>
    <source>
        <strain evidence="2">CCUG 49340</strain>
        <plasmid evidence="1 2">pRK1-3</plasmid>
    </source>
</reference>
<proteinExistence type="predicted"/>
<organism evidence="1 2">
    <name type="scientific">Cupriavidus basilensis</name>
    <dbReference type="NCBI Taxonomy" id="68895"/>
    <lineage>
        <taxon>Bacteria</taxon>
        <taxon>Pseudomonadati</taxon>
        <taxon>Pseudomonadota</taxon>
        <taxon>Betaproteobacteria</taxon>
        <taxon>Burkholderiales</taxon>
        <taxon>Burkholderiaceae</taxon>
        <taxon>Cupriavidus</taxon>
    </lineage>
</organism>
<dbReference type="RefSeq" id="WP_150986951.1">
    <property type="nucleotide sequence ID" value="NZ_CP062807.1"/>
</dbReference>